<organism evidence="1 2">
    <name type="scientific">Trichogramma brassicae</name>
    <dbReference type="NCBI Taxonomy" id="86971"/>
    <lineage>
        <taxon>Eukaryota</taxon>
        <taxon>Metazoa</taxon>
        <taxon>Ecdysozoa</taxon>
        <taxon>Arthropoda</taxon>
        <taxon>Hexapoda</taxon>
        <taxon>Insecta</taxon>
        <taxon>Pterygota</taxon>
        <taxon>Neoptera</taxon>
        <taxon>Endopterygota</taxon>
        <taxon>Hymenoptera</taxon>
        <taxon>Apocrita</taxon>
        <taxon>Proctotrupomorpha</taxon>
        <taxon>Chalcidoidea</taxon>
        <taxon>Trichogrammatidae</taxon>
        <taxon>Trichogramma</taxon>
    </lineage>
</organism>
<reference evidence="1 2" key="1">
    <citation type="submission" date="2020-02" db="EMBL/GenBank/DDBJ databases">
        <authorList>
            <person name="Ferguson B K."/>
        </authorList>
    </citation>
    <scope>NUCLEOTIDE SEQUENCE [LARGE SCALE GENOMIC DNA]</scope>
</reference>
<keyword evidence="2" id="KW-1185">Reference proteome</keyword>
<proteinExistence type="predicted"/>
<evidence type="ECO:0000313" key="2">
    <source>
        <dbReference type="Proteomes" id="UP000479190"/>
    </source>
</evidence>
<accession>A0A6H5IYB8</accession>
<dbReference type="EMBL" id="CADCXV010000985">
    <property type="protein sequence ID" value="CAB0039951.1"/>
    <property type="molecule type" value="Genomic_DNA"/>
</dbReference>
<dbReference type="Proteomes" id="UP000479190">
    <property type="component" value="Unassembled WGS sequence"/>
</dbReference>
<gene>
    <name evidence="1" type="ORF">TBRA_LOCUS11689</name>
</gene>
<dbReference type="AlphaFoldDB" id="A0A6H5IYB8"/>
<name>A0A6H5IYB8_9HYME</name>
<protein>
    <submittedName>
        <fullName evidence="1">Uncharacterized protein</fullName>
    </submittedName>
</protein>
<sequence length="157" mass="17309">MKDKRDRHKIVHLEARSLDHVSRARHPASVHPHCVCMHCKLQGHCRKDSGGDNTAATPGFVPIVWIGKLHRGIVSDLHASHQQAGKLEAGVVERSTTPPVITEVTRTAEIVSDWNECPLVSMQYYCRDEDELVWTADDLSNGESLDGAGKGDAEQVV</sequence>
<evidence type="ECO:0000313" key="1">
    <source>
        <dbReference type="EMBL" id="CAB0039951.1"/>
    </source>
</evidence>